<sequence length="453" mass="49179">MNKHRNASEKVFKFALADVIGSIICLMFMVVELAVAPTLSTYGIVFAALYVLLLIALPAKPTLCCVALTVLNAVLTIIPVLVVVPTTFWGTWFAMGLLARKERPWVVSVCVGLNVCATLASSLVTGGGITTGLVVLSCSYVVSGLVGFAVQKQAEALQAQKEHELSRQRVLFQEERLENLHVLHDQVAGDLTHIVQRCRLWLSDPKVSEQVKPEIAEIEVMTSEVLHHLRTNVIEPARKSLERHHQTLATGMSQSGGEQLPEDIHDDGNHGAGQADRNAKAINGGRLAAATAEREGLQQHVNREDVSGKSSEHELHRAAARNSHHDLTAKACKAQRRLASLGFSGHIDIVGDRNQLSHKQVKAVSRLLDELSNNIARHGKPGEYLFRVGLGNGSFGILASNLCKDEQELSGESRGVGLRLITRTVEQLGGDIQTNTDDGEWTIAIRVSTDEAA</sequence>
<dbReference type="AlphaFoldDB" id="A0A971D011"/>
<protein>
    <recommendedName>
        <fullName evidence="5">Histidine kinase</fullName>
    </recommendedName>
</protein>
<reference evidence="3" key="2">
    <citation type="submission" date="2020-01" db="EMBL/GenBank/DDBJ databases">
        <authorList>
            <person name="Campanaro S."/>
        </authorList>
    </citation>
    <scope>NUCLEOTIDE SEQUENCE</scope>
    <source>
        <strain evidence="3">AS01afH2WH_6</strain>
    </source>
</reference>
<feature type="region of interest" description="Disordered" evidence="1">
    <location>
        <begin position="250"/>
        <end position="310"/>
    </location>
</feature>
<evidence type="ECO:0000313" key="4">
    <source>
        <dbReference type="Proteomes" id="UP000767327"/>
    </source>
</evidence>
<proteinExistence type="predicted"/>
<feature type="transmembrane region" description="Helical" evidence="2">
    <location>
        <begin position="12"/>
        <end position="33"/>
    </location>
</feature>
<name>A0A971D011_9BIFI</name>
<accession>A0A971D011</accession>
<evidence type="ECO:0008006" key="5">
    <source>
        <dbReference type="Google" id="ProtNLM"/>
    </source>
</evidence>
<dbReference type="Proteomes" id="UP000767327">
    <property type="component" value="Unassembled WGS sequence"/>
</dbReference>
<evidence type="ECO:0000313" key="3">
    <source>
        <dbReference type="EMBL" id="NLT80264.1"/>
    </source>
</evidence>
<keyword evidence="2" id="KW-1133">Transmembrane helix</keyword>
<feature type="compositionally biased region" description="Basic and acidic residues" evidence="1">
    <location>
        <begin position="292"/>
        <end position="310"/>
    </location>
</feature>
<gene>
    <name evidence="3" type="ORF">GXW98_08290</name>
</gene>
<dbReference type="InterPro" id="IPR036890">
    <property type="entry name" value="HATPase_C_sf"/>
</dbReference>
<keyword evidence="2" id="KW-0472">Membrane</keyword>
<organism evidence="3 4">
    <name type="scientific">Bifidobacterium crudilactis</name>
    <dbReference type="NCBI Taxonomy" id="327277"/>
    <lineage>
        <taxon>Bacteria</taxon>
        <taxon>Bacillati</taxon>
        <taxon>Actinomycetota</taxon>
        <taxon>Actinomycetes</taxon>
        <taxon>Bifidobacteriales</taxon>
        <taxon>Bifidobacteriaceae</taxon>
        <taxon>Bifidobacterium</taxon>
    </lineage>
</organism>
<evidence type="ECO:0000256" key="1">
    <source>
        <dbReference type="SAM" id="MobiDB-lite"/>
    </source>
</evidence>
<comment type="caution">
    <text evidence="3">The sequence shown here is derived from an EMBL/GenBank/DDBJ whole genome shotgun (WGS) entry which is preliminary data.</text>
</comment>
<dbReference type="Gene3D" id="3.30.565.10">
    <property type="entry name" value="Histidine kinase-like ATPase, C-terminal domain"/>
    <property type="match status" value="1"/>
</dbReference>
<evidence type="ECO:0000256" key="2">
    <source>
        <dbReference type="SAM" id="Phobius"/>
    </source>
</evidence>
<dbReference type="EMBL" id="JAAXZR010000026">
    <property type="protein sequence ID" value="NLT80264.1"/>
    <property type="molecule type" value="Genomic_DNA"/>
</dbReference>
<feature type="transmembrane region" description="Helical" evidence="2">
    <location>
        <begin position="64"/>
        <end position="85"/>
    </location>
</feature>
<dbReference type="RefSeq" id="WP_273174369.1">
    <property type="nucleotide sequence ID" value="NZ_JAAXZR010000026.1"/>
</dbReference>
<feature type="transmembrane region" description="Helical" evidence="2">
    <location>
        <begin position="39"/>
        <end position="57"/>
    </location>
</feature>
<reference evidence="3" key="1">
    <citation type="journal article" date="2020" name="Biotechnol. Biofuels">
        <title>New insights from the biogas microbiome by comprehensive genome-resolved metagenomics of nearly 1600 species originating from multiple anaerobic digesters.</title>
        <authorList>
            <person name="Campanaro S."/>
            <person name="Treu L."/>
            <person name="Rodriguez-R L.M."/>
            <person name="Kovalovszki A."/>
            <person name="Ziels R.M."/>
            <person name="Maus I."/>
            <person name="Zhu X."/>
            <person name="Kougias P.G."/>
            <person name="Basile A."/>
            <person name="Luo G."/>
            <person name="Schluter A."/>
            <person name="Konstantinidis K.T."/>
            <person name="Angelidaki I."/>
        </authorList>
    </citation>
    <scope>NUCLEOTIDE SEQUENCE</scope>
    <source>
        <strain evidence="3">AS01afH2WH_6</strain>
    </source>
</reference>
<feature type="transmembrane region" description="Helical" evidence="2">
    <location>
        <begin position="131"/>
        <end position="150"/>
    </location>
</feature>
<keyword evidence="2" id="KW-0812">Transmembrane</keyword>